<feature type="domain" description="Aldehyde dehydrogenase" evidence="4">
    <location>
        <begin position="15"/>
        <end position="481"/>
    </location>
</feature>
<proteinExistence type="predicted"/>
<evidence type="ECO:0000256" key="1">
    <source>
        <dbReference type="ARBA" id="ARBA00013048"/>
    </source>
</evidence>
<dbReference type="GO" id="GO:0006574">
    <property type="term" value="P:L-valine catabolic process"/>
    <property type="evidence" value="ECO:0007669"/>
    <property type="project" value="TreeGrafter"/>
</dbReference>
<dbReference type="InterPro" id="IPR016162">
    <property type="entry name" value="Ald_DH_N"/>
</dbReference>
<dbReference type="GO" id="GO:0004491">
    <property type="term" value="F:methylmalonate-semialdehyde dehydrogenase (acylating, NAD) activity"/>
    <property type="evidence" value="ECO:0007669"/>
    <property type="project" value="UniProtKB-EC"/>
</dbReference>
<dbReference type="RefSeq" id="WP_184984407.1">
    <property type="nucleotide sequence ID" value="NZ_BAAALO010000047.1"/>
</dbReference>
<dbReference type="Gene3D" id="3.40.605.10">
    <property type="entry name" value="Aldehyde Dehydrogenase, Chain A, domain 1"/>
    <property type="match status" value="1"/>
</dbReference>
<dbReference type="InterPro" id="IPR015590">
    <property type="entry name" value="Aldehyde_DH_dom"/>
</dbReference>
<dbReference type="InterPro" id="IPR016160">
    <property type="entry name" value="Ald_DH_CS_CYS"/>
</dbReference>
<dbReference type="Pfam" id="PF00171">
    <property type="entry name" value="Aldedh"/>
    <property type="match status" value="1"/>
</dbReference>
<evidence type="ECO:0000313" key="6">
    <source>
        <dbReference type="Proteomes" id="UP000555564"/>
    </source>
</evidence>
<dbReference type="InterPro" id="IPR016161">
    <property type="entry name" value="Ald_DH/histidinol_DH"/>
</dbReference>
<evidence type="ECO:0000259" key="4">
    <source>
        <dbReference type="Pfam" id="PF00171"/>
    </source>
</evidence>
<dbReference type="AlphaFoldDB" id="A0A7X0IHE9"/>
<comment type="caution">
    <text evidence="5">The sequence shown here is derived from an EMBL/GenBank/DDBJ whole genome shotgun (WGS) entry which is preliminary data.</text>
</comment>
<gene>
    <name evidence="5" type="ORF">BJ992_004662</name>
</gene>
<evidence type="ECO:0000256" key="2">
    <source>
        <dbReference type="ARBA" id="ARBA00023002"/>
    </source>
</evidence>
<dbReference type="Proteomes" id="UP000555564">
    <property type="component" value="Unassembled WGS sequence"/>
</dbReference>
<dbReference type="NCBIfam" id="TIGR01722">
    <property type="entry name" value="MMSDH"/>
    <property type="match status" value="1"/>
</dbReference>
<protein>
    <recommendedName>
        <fullName evidence="1">methylmalonate-semialdehyde dehydrogenase (CoA acylating)</fullName>
        <ecNumber evidence="1">1.2.1.27</ecNumber>
    </recommendedName>
</protein>
<dbReference type="EC" id="1.2.1.27" evidence="1"/>
<dbReference type="PANTHER" id="PTHR43866">
    <property type="entry name" value="MALONATE-SEMIALDEHYDE DEHYDROGENASE"/>
    <property type="match status" value="1"/>
</dbReference>
<dbReference type="PANTHER" id="PTHR43866:SF4">
    <property type="entry name" value="MALONATE-SEMIALDEHYDE DEHYDROGENASE"/>
    <property type="match status" value="1"/>
</dbReference>
<dbReference type="Gene3D" id="3.40.309.10">
    <property type="entry name" value="Aldehyde Dehydrogenase, Chain A, domain 2"/>
    <property type="match status" value="1"/>
</dbReference>
<accession>A0A7X0IHE9</accession>
<keyword evidence="2 5" id="KW-0560">Oxidoreductase</keyword>
<sequence length="501" mass="52744">MKKAGHWIGGAEVHGEGRRTEIFDPATGEVTGHVGLADAAEVDAAVTAARAAFPAWRDASLSRRSKVLFAFRELVDRHRDELAGLISAEHGKVRSDALGEVARGLEVVEFACGIPHLLKGGFSENVSTGVDSFSIRQPLGVVAGITPFNFPVMVPMWMFPLAIACGNTFVLKPSERDPSASLLMARLWQEAGLPDGVFNVVQGDKAAVDGLLAHPDVRAVSFVGSTPIARYVYTTGTAAGKRVQALGGAKNHMLVLPDADLDLVADAAVNAGFGSAGERCMAISVVLAVDPVGDTLVDRIVERVEGLTVGPGDDPESDMGPLVTGPHRDKVASYIDVALAEGAKLVVDGRETPVRGGGTASGTPGFWLGPTVIDHVRPGSTAHREEIFGPVLSVVRVGSYEEGLRIINETEYGNGTAVFTNDGGAARRFQNEVEVGMIGVNVPIPVPMAYYSFGGWKSSLFGDTHVHGTEGVHFYTRGKVVTSRWPDPGHGGVNLGFPTNG</sequence>
<dbReference type="InterPro" id="IPR016163">
    <property type="entry name" value="Ald_DH_C"/>
</dbReference>
<dbReference type="SUPFAM" id="SSF53720">
    <property type="entry name" value="ALDH-like"/>
    <property type="match status" value="1"/>
</dbReference>
<dbReference type="InterPro" id="IPR010061">
    <property type="entry name" value="MeMal-semiAld_DH"/>
</dbReference>
<evidence type="ECO:0000313" key="5">
    <source>
        <dbReference type="EMBL" id="MBB6475231.1"/>
    </source>
</evidence>
<dbReference type="PROSITE" id="PS00070">
    <property type="entry name" value="ALDEHYDE_DEHYDR_CYS"/>
    <property type="match status" value="1"/>
</dbReference>
<dbReference type="GO" id="GO:0006210">
    <property type="term" value="P:thymine catabolic process"/>
    <property type="evidence" value="ECO:0007669"/>
    <property type="project" value="TreeGrafter"/>
</dbReference>
<dbReference type="FunFam" id="3.40.309.10:FF:000002">
    <property type="entry name" value="Methylmalonate-semialdehyde dehydrogenase (Acylating)"/>
    <property type="match status" value="1"/>
</dbReference>
<name>A0A7X0IHE9_9ACTN</name>
<keyword evidence="3" id="KW-0520">NAD</keyword>
<dbReference type="CDD" id="cd07085">
    <property type="entry name" value="ALDH_F6_MMSDH"/>
    <property type="match status" value="1"/>
</dbReference>
<dbReference type="FunFam" id="3.40.605.10:FF:000003">
    <property type="entry name" value="Methylmalonate-semialdehyde dehydrogenase [acylating]"/>
    <property type="match status" value="1"/>
</dbReference>
<reference evidence="5 6" key="1">
    <citation type="submission" date="2020-08" db="EMBL/GenBank/DDBJ databases">
        <title>Sequencing the genomes of 1000 actinobacteria strains.</title>
        <authorList>
            <person name="Klenk H.-P."/>
        </authorList>
    </citation>
    <scope>NUCLEOTIDE SEQUENCE [LARGE SCALE GENOMIC DNA]</scope>
    <source>
        <strain evidence="5 6">DSM 44936</strain>
    </source>
</reference>
<evidence type="ECO:0000256" key="3">
    <source>
        <dbReference type="ARBA" id="ARBA00023027"/>
    </source>
</evidence>
<organism evidence="5 6">
    <name type="scientific">Sphaerisporangium rubeum</name>
    <dbReference type="NCBI Taxonomy" id="321317"/>
    <lineage>
        <taxon>Bacteria</taxon>
        <taxon>Bacillati</taxon>
        <taxon>Actinomycetota</taxon>
        <taxon>Actinomycetes</taxon>
        <taxon>Streptosporangiales</taxon>
        <taxon>Streptosporangiaceae</taxon>
        <taxon>Sphaerisporangium</taxon>
    </lineage>
</organism>
<keyword evidence="6" id="KW-1185">Reference proteome</keyword>
<dbReference type="EMBL" id="JACHIU010000001">
    <property type="protein sequence ID" value="MBB6475231.1"/>
    <property type="molecule type" value="Genomic_DNA"/>
</dbReference>